<feature type="domain" description="YoaR-like putative peptidoglycan binding" evidence="2">
    <location>
        <begin position="106"/>
        <end position="215"/>
    </location>
</feature>
<dbReference type="OrthoDB" id="9797191at2"/>
<feature type="transmembrane region" description="Helical" evidence="1">
    <location>
        <begin position="28"/>
        <end position="48"/>
    </location>
</feature>
<proteinExistence type="predicted"/>
<dbReference type="PANTHER" id="PTHR35788:SF1">
    <property type="entry name" value="EXPORTED PROTEIN"/>
    <property type="match status" value="1"/>
</dbReference>
<dbReference type="Pfam" id="PF04294">
    <property type="entry name" value="VanW"/>
    <property type="match status" value="1"/>
</dbReference>
<keyword evidence="1" id="KW-0472">Membrane</keyword>
<organism evidence="3 4">
    <name type="scientific">Clostridium sartagoforme</name>
    <dbReference type="NCBI Taxonomy" id="84031"/>
    <lineage>
        <taxon>Bacteria</taxon>
        <taxon>Bacillati</taxon>
        <taxon>Bacillota</taxon>
        <taxon>Clostridia</taxon>
        <taxon>Eubacteriales</taxon>
        <taxon>Clostridiaceae</taxon>
        <taxon>Clostridium</taxon>
    </lineage>
</organism>
<evidence type="ECO:0000259" key="2">
    <source>
        <dbReference type="Pfam" id="PF12229"/>
    </source>
</evidence>
<dbReference type="RefSeq" id="WP_136004618.1">
    <property type="nucleotide sequence ID" value="NZ_SRYR01000001.1"/>
</dbReference>
<gene>
    <name evidence="3" type="ORF">E5347_03290</name>
</gene>
<dbReference type="InterPro" id="IPR007391">
    <property type="entry name" value="Vancomycin_resist_VanW"/>
</dbReference>
<keyword evidence="1" id="KW-1133">Transmembrane helix</keyword>
<comment type="caution">
    <text evidence="3">The sequence shown here is derived from an EMBL/GenBank/DDBJ whole genome shotgun (WGS) entry which is preliminary data.</text>
</comment>
<dbReference type="Proteomes" id="UP000306888">
    <property type="component" value="Unassembled WGS sequence"/>
</dbReference>
<evidence type="ECO:0000256" key="1">
    <source>
        <dbReference type="SAM" id="Phobius"/>
    </source>
</evidence>
<dbReference type="Pfam" id="PF12229">
    <property type="entry name" value="PG_binding_4"/>
    <property type="match status" value="1"/>
</dbReference>
<dbReference type="InterPro" id="IPR052913">
    <property type="entry name" value="Glycopeptide_resist_protein"/>
</dbReference>
<dbReference type="PANTHER" id="PTHR35788">
    <property type="entry name" value="EXPORTED PROTEIN-RELATED"/>
    <property type="match status" value="1"/>
</dbReference>
<name>A0A4S2DNZ7_9CLOT</name>
<keyword evidence="4" id="KW-1185">Reference proteome</keyword>
<sequence length="437" mass="47490">MDNNNLNTEGQKEVVASSKKSTIFTPKFLKISLVVLALILALGGFFTVKNVKLINSYENKAYPGAYILSKDLSGLNEEELKNSISSLLQDISNKELAVNANSSEFKISYKDLDASLNSEDLVNEILNFGKNESFFKKLNLIKKPENREYEFEVLFNDEKLNAFVSDISSSVNVAPTNASINISGNAISISNDSTGLKLNTDELIKNIKDKIKDMKAPNLVEVVGNVEVVDADIKASALGTVQNKLSSFTTKYPSGPSGTNLQLAARNIDNQIVMPGETFSTEKAIGPTTLENGFVEANTYVGGEVVPGVGGGVCQVSSTLYNAMLRAGIIPIERLNHMMPVSYVPIGLDATLADNLIDLKFTNTTDYPIVINTYAGNGSLTIEFWSDISIKNGMTYEPVSVPLGPLSADVYLNSYNANGELVNKQYLDRSTYQPLPN</sequence>
<evidence type="ECO:0000313" key="3">
    <source>
        <dbReference type="EMBL" id="TGY43855.1"/>
    </source>
</evidence>
<keyword evidence="1" id="KW-0812">Transmembrane</keyword>
<evidence type="ECO:0000313" key="4">
    <source>
        <dbReference type="Proteomes" id="UP000306888"/>
    </source>
</evidence>
<protein>
    <recommendedName>
        <fullName evidence="2">YoaR-like putative peptidoglycan binding domain-containing protein</fullName>
    </recommendedName>
</protein>
<dbReference type="EMBL" id="SRYR01000001">
    <property type="protein sequence ID" value="TGY43855.1"/>
    <property type="molecule type" value="Genomic_DNA"/>
</dbReference>
<dbReference type="InterPro" id="IPR022029">
    <property type="entry name" value="YoaR-like_PG-bd"/>
</dbReference>
<accession>A0A4S2DNZ7</accession>
<dbReference type="AlphaFoldDB" id="A0A4S2DNZ7"/>
<reference evidence="3 4" key="1">
    <citation type="submission" date="2019-04" db="EMBL/GenBank/DDBJ databases">
        <title>Microbes associate with the intestines of laboratory mice.</title>
        <authorList>
            <person name="Navarre W."/>
            <person name="Wong E."/>
            <person name="Huang K."/>
            <person name="Tropini C."/>
            <person name="Ng K."/>
            <person name="Yu B."/>
        </authorList>
    </citation>
    <scope>NUCLEOTIDE SEQUENCE [LARGE SCALE GENOMIC DNA]</scope>
    <source>
        <strain evidence="3 4">NM50_B9-20</strain>
    </source>
</reference>